<protein>
    <submittedName>
        <fullName evidence="1">Uncharacterized protein</fullName>
    </submittedName>
</protein>
<comment type="caution">
    <text evidence="1">The sequence shown here is derived from an EMBL/GenBank/DDBJ whole genome shotgun (WGS) entry which is preliminary data.</text>
</comment>
<dbReference type="Proteomes" id="UP000823485">
    <property type="component" value="Unassembled WGS sequence"/>
</dbReference>
<keyword evidence="2" id="KW-1185">Reference proteome</keyword>
<organism evidence="1 2">
    <name type="scientific">Siminovitchia thermophila</name>
    <dbReference type="NCBI Taxonomy" id="1245522"/>
    <lineage>
        <taxon>Bacteria</taxon>
        <taxon>Bacillati</taxon>
        <taxon>Bacillota</taxon>
        <taxon>Bacilli</taxon>
        <taxon>Bacillales</taxon>
        <taxon>Bacillaceae</taxon>
        <taxon>Siminovitchia</taxon>
    </lineage>
</organism>
<gene>
    <name evidence="1" type="ORF">JOC94_001263</name>
</gene>
<reference evidence="1 2" key="1">
    <citation type="submission" date="2021-01" db="EMBL/GenBank/DDBJ databases">
        <title>Genomic Encyclopedia of Type Strains, Phase IV (KMG-IV): sequencing the most valuable type-strain genomes for metagenomic binning, comparative biology and taxonomic classification.</title>
        <authorList>
            <person name="Goeker M."/>
        </authorList>
    </citation>
    <scope>NUCLEOTIDE SEQUENCE [LARGE SCALE GENOMIC DNA]</scope>
    <source>
        <strain evidence="1 2">DSM 105453</strain>
    </source>
</reference>
<name>A0ABS2R3U2_9BACI</name>
<evidence type="ECO:0000313" key="1">
    <source>
        <dbReference type="EMBL" id="MBM7714291.1"/>
    </source>
</evidence>
<dbReference type="EMBL" id="JAFBFH010000006">
    <property type="protein sequence ID" value="MBM7714291.1"/>
    <property type="molecule type" value="Genomic_DNA"/>
</dbReference>
<sequence length="180" mass="20459">MAVMLNQDQFGVLINDLADRLSKIEWYKNAGKSHEQAEVLLRDFMKKLHVTDYVVKWISKAEAAETISKLRFEESPLWEVLSALPDQFKKKVDERGQGQLLEKAVDALPEFVFHVAFKRAFSVFQEEKTVRFLTGHAMYIAVLIAAAEIAGQSELFSPLMELLEHGHVPLGLEGNVIYLL</sequence>
<evidence type="ECO:0000313" key="2">
    <source>
        <dbReference type="Proteomes" id="UP000823485"/>
    </source>
</evidence>
<proteinExistence type="predicted"/>
<dbReference type="RefSeq" id="WP_077113120.1">
    <property type="nucleotide sequence ID" value="NZ_JAFBFH010000006.1"/>
</dbReference>
<accession>A0ABS2R3U2</accession>